<organism evidence="1 2">
    <name type="scientific">Candida boidinii</name>
    <name type="common">Yeast</name>
    <dbReference type="NCBI Taxonomy" id="5477"/>
    <lineage>
        <taxon>Eukaryota</taxon>
        <taxon>Fungi</taxon>
        <taxon>Dikarya</taxon>
        <taxon>Ascomycota</taxon>
        <taxon>Saccharomycotina</taxon>
        <taxon>Pichiomycetes</taxon>
        <taxon>Pichiales</taxon>
        <taxon>Pichiaceae</taxon>
        <taxon>Ogataea</taxon>
        <taxon>Ogataea/Candida clade</taxon>
    </lineage>
</organism>
<dbReference type="SUPFAM" id="SSF50978">
    <property type="entry name" value="WD40 repeat-like"/>
    <property type="match status" value="1"/>
</dbReference>
<comment type="caution">
    <text evidence="1">The sequence shown here is derived from an EMBL/GenBank/DDBJ whole genome shotgun (WGS) entry which is preliminary data.</text>
</comment>
<accession>A0A9W6T9Q5</accession>
<evidence type="ECO:0000313" key="1">
    <source>
        <dbReference type="EMBL" id="GME82323.1"/>
    </source>
</evidence>
<proteinExistence type="predicted"/>
<reference evidence="1" key="1">
    <citation type="submission" date="2023-04" db="EMBL/GenBank/DDBJ databases">
        <title>Candida boidinii NBRC 10035.</title>
        <authorList>
            <person name="Ichikawa N."/>
            <person name="Sato H."/>
            <person name="Tonouchi N."/>
        </authorList>
    </citation>
    <scope>NUCLEOTIDE SEQUENCE</scope>
    <source>
        <strain evidence="1">NBRC 10035</strain>
    </source>
</reference>
<dbReference type="EMBL" id="BSXN01005092">
    <property type="protein sequence ID" value="GME82323.1"/>
    <property type="molecule type" value="Genomic_DNA"/>
</dbReference>
<evidence type="ECO:0000313" key="2">
    <source>
        <dbReference type="Proteomes" id="UP001165120"/>
    </source>
</evidence>
<dbReference type="AlphaFoldDB" id="A0A9W6T9Q5"/>
<sequence>MKPKLIMKSQRKLDTSLDSEGITDIQFFPDNRLISLTSVAYNASPIIIDSKITSINNGNNGPDAIVKPKLLARIEEVGTTIHKTVISPRGDAVGFLDRNGDVYLLSTPRMDDNDTKRLVILTTVASAYRVRESASMRFDKDGYKLFILDRKGVLTIADFTAGTIEDHDVTRSKIIG</sequence>
<protein>
    <submittedName>
        <fullName evidence="1">Unnamed protein product</fullName>
    </submittedName>
</protein>
<dbReference type="Proteomes" id="UP001165120">
    <property type="component" value="Unassembled WGS sequence"/>
</dbReference>
<gene>
    <name evidence="1" type="ORF">Cboi02_000675600</name>
</gene>
<name>A0A9W6T9Q5_CANBO</name>
<dbReference type="InterPro" id="IPR036322">
    <property type="entry name" value="WD40_repeat_dom_sf"/>
</dbReference>
<keyword evidence="2" id="KW-1185">Reference proteome</keyword>